<evidence type="ECO:0000259" key="7">
    <source>
        <dbReference type="PROSITE" id="PS51686"/>
    </source>
</evidence>
<comment type="caution">
    <text evidence="8">The sequence shown here is derived from an EMBL/GenBank/DDBJ whole genome shotgun (WGS) entry which is preliminary data.</text>
</comment>
<dbReference type="GO" id="GO:0003723">
    <property type="term" value="F:RNA binding"/>
    <property type="evidence" value="ECO:0007669"/>
    <property type="project" value="UniProtKB-UniRule"/>
</dbReference>
<dbReference type="VEuPathDB" id="FungiDB:TAPDE_004996"/>
<evidence type="ECO:0000256" key="5">
    <source>
        <dbReference type="PROSITE-ProRule" id="PRU01023"/>
    </source>
</evidence>
<dbReference type="InterPro" id="IPR001678">
    <property type="entry name" value="MeTrfase_RsmB-F_NOP2_dom"/>
</dbReference>
<evidence type="ECO:0000256" key="2">
    <source>
        <dbReference type="ARBA" id="ARBA00022679"/>
    </source>
</evidence>
<keyword evidence="3 5" id="KW-0949">S-adenosyl-L-methionine</keyword>
<keyword evidence="4 5" id="KW-0694">RNA-binding</keyword>
<dbReference type="EMBL" id="CAHR02000257">
    <property type="protein sequence ID" value="CCG84528.1"/>
    <property type="molecule type" value="Genomic_DNA"/>
</dbReference>
<keyword evidence="9" id="KW-1185">Reference proteome</keyword>
<feature type="binding site" evidence="5">
    <location>
        <position position="248"/>
    </location>
    <ligand>
        <name>S-adenosyl-L-methionine</name>
        <dbReference type="ChEBI" id="CHEBI:59789"/>
    </ligand>
</feature>
<feature type="region of interest" description="Disordered" evidence="6">
    <location>
        <begin position="455"/>
        <end position="496"/>
    </location>
</feature>
<feature type="binding site" evidence="5">
    <location>
        <position position="274"/>
    </location>
    <ligand>
        <name>S-adenosyl-L-methionine</name>
        <dbReference type="ChEBI" id="CHEBI:59789"/>
    </ligand>
</feature>
<feature type="binding site" evidence="5">
    <location>
        <begin position="224"/>
        <end position="230"/>
    </location>
    <ligand>
        <name>S-adenosyl-L-methionine</name>
        <dbReference type="ChEBI" id="CHEBI:59789"/>
    </ligand>
</feature>
<dbReference type="STRING" id="1097556.R4XFT2"/>
<dbReference type="Pfam" id="PF01189">
    <property type="entry name" value="Methyltr_RsmB-F"/>
    <property type="match status" value="2"/>
</dbReference>
<comment type="similarity">
    <text evidence="5">Belongs to the class I-like SAM-binding methyltransferase superfamily. RsmB/NOP family.</text>
</comment>
<dbReference type="eggNOG" id="KOG2360">
    <property type="taxonomic scope" value="Eukaryota"/>
</dbReference>
<evidence type="ECO:0000313" key="9">
    <source>
        <dbReference type="Proteomes" id="UP000013776"/>
    </source>
</evidence>
<dbReference type="AlphaFoldDB" id="R4XFT2"/>
<dbReference type="OrthoDB" id="435282at2759"/>
<reference evidence="8 9" key="1">
    <citation type="journal article" date="2013" name="MBio">
        <title>Genome sequencing of the plant pathogen Taphrina deformans, the causal agent of peach leaf curl.</title>
        <authorList>
            <person name="Cisse O.H."/>
            <person name="Almeida J.M.G.C.F."/>
            <person name="Fonseca A."/>
            <person name="Kumar A.A."/>
            <person name="Salojaervi J."/>
            <person name="Overmyer K."/>
            <person name="Hauser P.M."/>
            <person name="Pagni M."/>
        </authorList>
    </citation>
    <scope>NUCLEOTIDE SEQUENCE [LARGE SCALE GENOMIC DNA]</scope>
    <source>
        <strain evidence="9">PYCC 5710 / ATCC 11124 / CBS 356.35 / IMI 108563 / JCM 9778 / NBRC 8474</strain>
    </source>
</reference>
<dbReference type="Proteomes" id="UP000013776">
    <property type="component" value="Unassembled WGS sequence"/>
</dbReference>
<dbReference type="InterPro" id="IPR029063">
    <property type="entry name" value="SAM-dependent_MTases_sf"/>
</dbReference>
<feature type="binding site" evidence="5">
    <location>
        <position position="294"/>
    </location>
    <ligand>
        <name>S-adenosyl-L-methionine</name>
        <dbReference type="ChEBI" id="CHEBI:59789"/>
    </ligand>
</feature>
<evidence type="ECO:0000313" key="8">
    <source>
        <dbReference type="EMBL" id="CCG84528.1"/>
    </source>
</evidence>
<name>R4XFT2_TAPDE</name>
<dbReference type="PRINTS" id="PR02008">
    <property type="entry name" value="RCMTFAMILY"/>
</dbReference>
<dbReference type="PANTHER" id="PTHR22807:SF4">
    <property type="entry name" value="28S RRNA (CYTOSINE-C(5))-METHYLTRANSFERASE"/>
    <property type="match status" value="1"/>
</dbReference>
<dbReference type="Pfam" id="PF21153">
    <property type="entry name" value="NSUN5_N"/>
    <property type="match status" value="1"/>
</dbReference>
<dbReference type="GO" id="GO:0005730">
    <property type="term" value="C:nucleolus"/>
    <property type="evidence" value="ECO:0007669"/>
    <property type="project" value="TreeGrafter"/>
</dbReference>
<evidence type="ECO:0000256" key="4">
    <source>
        <dbReference type="ARBA" id="ARBA00022884"/>
    </source>
</evidence>
<accession>R4XFT2</accession>
<evidence type="ECO:0000256" key="1">
    <source>
        <dbReference type="ARBA" id="ARBA00022603"/>
    </source>
</evidence>
<dbReference type="Gene3D" id="3.40.50.150">
    <property type="entry name" value="Vaccinia Virus protein VP39"/>
    <property type="match status" value="1"/>
</dbReference>
<feature type="compositionally biased region" description="Basic residues" evidence="6">
    <location>
        <begin position="458"/>
        <end position="470"/>
    </location>
</feature>
<gene>
    <name evidence="8" type="ORF">TAPDE_004996</name>
</gene>
<dbReference type="InterPro" id="IPR048889">
    <property type="entry name" value="NSUN5_RCM1_N"/>
</dbReference>
<dbReference type="InterPro" id="IPR049560">
    <property type="entry name" value="MeTrfase_RsmB-F_NOP2_cat"/>
</dbReference>
<dbReference type="GO" id="GO:0070475">
    <property type="term" value="P:rRNA base methylation"/>
    <property type="evidence" value="ECO:0007669"/>
    <property type="project" value="TreeGrafter"/>
</dbReference>
<feature type="domain" description="SAM-dependent MTase RsmB/NOP-type" evidence="7">
    <location>
        <begin position="124"/>
        <end position="447"/>
    </location>
</feature>
<dbReference type="GO" id="GO:0008173">
    <property type="term" value="F:RNA methyltransferase activity"/>
    <property type="evidence" value="ECO:0007669"/>
    <property type="project" value="InterPro"/>
</dbReference>
<dbReference type="SUPFAM" id="SSF53335">
    <property type="entry name" value="S-adenosyl-L-methionine-dependent methyltransferases"/>
    <property type="match status" value="1"/>
</dbReference>
<dbReference type="InterPro" id="IPR023267">
    <property type="entry name" value="RCMT"/>
</dbReference>
<dbReference type="PROSITE" id="PS51686">
    <property type="entry name" value="SAM_MT_RSMB_NOP"/>
    <property type="match status" value="1"/>
</dbReference>
<organism evidence="8 9">
    <name type="scientific">Taphrina deformans (strain PYCC 5710 / ATCC 11124 / CBS 356.35 / IMI 108563 / JCM 9778 / NBRC 8474)</name>
    <name type="common">Peach leaf curl fungus</name>
    <name type="synonym">Lalaria deformans</name>
    <dbReference type="NCBI Taxonomy" id="1097556"/>
    <lineage>
        <taxon>Eukaryota</taxon>
        <taxon>Fungi</taxon>
        <taxon>Dikarya</taxon>
        <taxon>Ascomycota</taxon>
        <taxon>Taphrinomycotina</taxon>
        <taxon>Taphrinomycetes</taxon>
        <taxon>Taphrinales</taxon>
        <taxon>Taphrinaceae</taxon>
        <taxon>Taphrina</taxon>
    </lineage>
</organism>
<feature type="active site" description="Nucleophile" evidence="5">
    <location>
        <position position="374"/>
    </location>
</feature>
<evidence type="ECO:0000256" key="6">
    <source>
        <dbReference type="SAM" id="MobiDB-lite"/>
    </source>
</evidence>
<sequence length="496" mass="54577">MDFYIQASAILTKLNNKAGSIKGLTLLSGEKNGPRLYALILETLKYRDVLQQVIESSQILIKERKLAAQGNLPLVLIHDLLLNKGGIVANSGPFKDAVLRHKTRLQAEWIKAKIKLKVKDNTQLAKVDATFIPRWARINTLRITKEEMMLSLGNFAIVQSLDDLSLGHVYVDEHIANLLAFHPQQVLTNNKHYLDGSLIFQNKASCIPAVVLDPPLGTHVIDACAAPGNKTSHLAALLAGTGKVFAFERDDRRVNVLRSMLTKADAKVEVTHGDFTRTDPHDPKYAVVTHLLLDPSCSGSGIVNRLDYLTASPATTTAAPLDKRHARDDGDENDGVVVEGTDGDRLASLATFQQSLLLHAMSFPRAERVTYSTCSVHPTENEHVVMAVLRRRPDWTVAGRADTLPRWPTRGLPAACGGDAELAAGLIRAEPGALGTIGFFVASFVKRDSVADREGRIQKKKRKKKKKQKKEKVSIMAREGERRRVSSITSIRKVPT</sequence>
<keyword evidence="1 5" id="KW-0489">Methyltransferase</keyword>
<dbReference type="PANTHER" id="PTHR22807">
    <property type="entry name" value="NOP2 YEAST -RELATED NOL1/NOP2/FMU SUN DOMAIN-CONTAINING"/>
    <property type="match status" value="1"/>
</dbReference>
<dbReference type="Pfam" id="PF21148">
    <property type="entry name" value="NSUN5_fdxn-like"/>
    <property type="match status" value="1"/>
</dbReference>
<proteinExistence type="inferred from homology"/>
<keyword evidence="2 5" id="KW-0808">Transferase</keyword>
<protein>
    <recommendedName>
        <fullName evidence="7">SAM-dependent MTase RsmB/NOP-type domain-containing protein</fullName>
    </recommendedName>
</protein>
<dbReference type="Gene3D" id="3.30.70.1170">
    <property type="entry name" value="Sun protein, domain 3"/>
    <property type="match status" value="1"/>
</dbReference>
<evidence type="ECO:0000256" key="3">
    <source>
        <dbReference type="ARBA" id="ARBA00022691"/>
    </source>
</evidence>
<dbReference type="InterPro" id="IPR049561">
    <property type="entry name" value="NSUN5_7_fdxn-like"/>
</dbReference>